<organism evidence="1">
    <name type="scientific">Siphoviridae sp. ct0Xn2</name>
    <dbReference type="NCBI Taxonomy" id="2826267"/>
    <lineage>
        <taxon>Viruses</taxon>
        <taxon>Duplodnaviria</taxon>
        <taxon>Heunggongvirae</taxon>
        <taxon>Uroviricota</taxon>
        <taxon>Caudoviricetes</taxon>
    </lineage>
</organism>
<dbReference type="EMBL" id="BK014984">
    <property type="protein sequence ID" value="DAD85568.1"/>
    <property type="molecule type" value="Genomic_DNA"/>
</dbReference>
<sequence length="207" mass="23842">MQKPNNYDTTQAAGEFEPIKLGGHKMIIKQVSERQSKPDNKGKTKNMLVILFDFADGDEQAGYFMKQFENDIRPDKKYPNAGTNYMVIDESVDYGVRNLKTFITCVEKSNPGFDVKWGDNFGQQFKGKLIGGIFRLEKDWYDNKEVKRHKLAWFRSIEGIKDTDIPEERTTKAYDDHLKEETIMGTNPAGTDFMSIPYGIDEELPFN</sequence>
<proteinExistence type="predicted"/>
<protein>
    <submittedName>
        <fullName evidence="1">Uncharacterized protein</fullName>
    </submittedName>
</protein>
<evidence type="ECO:0000313" key="1">
    <source>
        <dbReference type="EMBL" id="DAD85568.1"/>
    </source>
</evidence>
<accession>A0A8S5MTU7</accession>
<name>A0A8S5MTU7_9CAUD</name>
<reference evidence="1" key="1">
    <citation type="journal article" date="2021" name="Proc. Natl. Acad. Sci. U.S.A.">
        <title>A Catalog of Tens of Thousands of Viruses from Human Metagenomes Reveals Hidden Associations with Chronic Diseases.</title>
        <authorList>
            <person name="Tisza M.J."/>
            <person name="Buck C.B."/>
        </authorList>
    </citation>
    <scope>NUCLEOTIDE SEQUENCE</scope>
    <source>
        <strain evidence="1">Ct0Xn2</strain>
    </source>
</reference>